<dbReference type="InterPro" id="IPR036736">
    <property type="entry name" value="ACP-like_sf"/>
</dbReference>
<comment type="caution">
    <text evidence="2">The sequence shown here is derived from an EMBL/GenBank/DDBJ whole genome shotgun (WGS) entry which is preliminary data.</text>
</comment>
<dbReference type="Pfam" id="PF00550">
    <property type="entry name" value="PP-binding"/>
    <property type="match status" value="1"/>
</dbReference>
<sequence>MQQQFIDAFKEALEIEGGVQLTDNFRDYDEWDSLARLSLIAMLDDEYGIQIEDAKFEQLKTVGDLIAAVEQAA</sequence>
<dbReference type="Proteomes" id="UP000223913">
    <property type="component" value="Unassembled WGS sequence"/>
</dbReference>
<evidence type="ECO:0000313" key="2">
    <source>
        <dbReference type="EMBL" id="PHN01483.1"/>
    </source>
</evidence>
<dbReference type="PROSITE" id="PS50075">
    <property type="entry name" value="CARRIER"/>
    <property type="match status" value="1"/>
</dbReference>
<evidence type="ECO:0000313" key="3">
    <source>
        <dbReference type="Proteomes" id="UP000223913"/>
    </source>
</evidence>
<evidence type="ECO:0000259" key="1">
    <source>
        <dbReference type="PROSITE" id="PS50075"/>
    </source>
</evidence>
<keyword evidence="3" id="KW-1185">Reference proteome</keyword>
<dbReference type="AlphaFoldDB" id="A0A2D0N188"/>
<accession>A0A2D0N188</accession>
<reference evidence="2 3" key="1">
    <citation type="submission" date="2017-10" db="EMBL/GenBank/DDBJ databases">
        <title>The draft genome sequence of Lewinella nigricans NBRC 102662.</title>
        <authorList>
            <person name="Wang K."/>
        </authorList>
    </citation>
    <scope>NUCLEOTIDE SEQUENCE [LARGE SCALE GENOMIC DNA]</scope>
    <source>
        <strain evidence="2 3">NBRC 102662</strain>
    </source>
</reference>
<gene>
    <name evidence="2" type="ORF">CRP01_36895</name>
</gene>
<dbReference type="RefSeq" id="WP_099155115.1">
    <property type="nucleotide sequence ID" value="NZ_PDUD01000054.1"/>
</dbReference>
<dbReference type="InterPro" id="IPR009081">
    <property type="entry name" value="PP-bd_ACP"/>
</dbReference>
<dbReference type="EMBL" id="PDUD01000054">
    <property type="protein sequence ID" value="PHN01483.1"/>
    <property type="molecule type" value="Genomic_DNA"/>
</dbReference>
<feature type="domain" description="Carrier" evidence="1">
    <location>
        <begin position="1"/>
        <end position="73"/>
    </location>
</feature>
<organism evidence="2 3">
    <name type="scientific">Flavilitoribacter nigricans (strain ATCC 23147 / DSM 23189 / NBRC 102662 / NCIMB 1420 / SS-2)</name>
    <name type="common">Lewinella nigricans</name>
    <dbReference type="NCBI Taxonomy" id="1122177"/>
    <lineage>
        <taxon>Bacteria</taxon>
        <taxon>Pseudomonadati</taxon>
        <taxon>Bacteroidota</taxon>
        <taxon>Saprospiria</taxon>
        <taxon>Saprospirales</taxon>
        <taxon>Lewinellaceae</taxon>
        <taxon>Flavilitoribacter</taxon>
    </lineage>
</organism>
<dbReference type="SUPFAM" id="SSF47336">
    <property type="entry name" value="ACP-like"/>
    <property type="match status" value="1"/>
</dbReference>
<dbReference type="OrthoDB" id="675004at2"/>
<dbReference type="Gene3D" id="1.10.1200.10">
    <property type="entry name" value="ACP-like"/>
    <property type="match status" value="1"/>
</dbReference>
<name>A0A2D0N188_FLAN2</name>
<protein>
    <submittedName>
        <fullName evidence="2">Acyl carrier protein</fullName>
    </submittedName>
</protein>
<proteinExistence type="predicted"/>